<comment type="caution">
    <text evidence="12">The sequence shown here is derived from an EMBL/GenBank/DDBJ whole genome shotgun (WGS) entry which is preliminary data.</text>
</comment>
<gene>
    <name evidence="12" type="primary">slyD</name>
    <name evidence="12" type="ORF">Pan54_24770</name>
</gene>
<proteinExistence type="inferred from homology"/>
<evidence type="ECO:0000313" key="12">
    <source>
        <dbReference type="EMBL" id="TWT61740.1"/>
    </source>
</evidence>
<evidence type="ECO:0000256" key="9">
    <source>
        <dbReference type="PROSITE-ProRule" id="PRU00277"/>
    </source>
</evidence>
<comment type="function">
    <text evidence="8">Also involved in hydrogenase metallocenter assembly, probably by participating in the nickel insertion step. This function in hydrogenase biosynthesis requires chaperone activity and the presence of the metal-binding domain, but not PPIase activity.</text>
</comment>
<organism evidence="12 13">
    <name type="scientific">Rubinisphaera italica</name>
    <dbReference type="NCBI Taxonomy" id="2527969"/>
    <lineage>
        <taxon>Bacteria</taxon>
        <taxon>Pseudomonadati</taxon>
        <taxon>Planctomycetota</taxon>
        <taxon>Planctomycetia</taxon>
        <taxon>Planctomycetales</taxon>
        <taxon>Planctomycetaceae</taxon>
        <taxon>Rubinisphaera</taxon>
    </lineage>
</organism>
<dbReference type="Proteomes" id="UP000316095">
    <property type="component" value="Unassembled WGS sequence"/>
</dbReference>
<keyword evidence="4" id="KW-0963">Cytoplasm</keyword>
<name>A0A5C5XFG9_9PLAN</name>
<evidence type="ECO:0000256" key="5">
    <source>
        <dbReference type="ARBA" id="ARBA00023110"/>
    </source>
</evidence>
<dbReference type="AlphaFoldDB" id="A0A5C5XFG9"/>
<dbReference type="PROSITE" id="PS50059">
    <property type="entry name" value="FKBP_PPIASE"/>
    <property type="match status" value="1"/>
</dbReference>
<dbReference type="GO" id="GO:0042026">
    <property type="term" value="P:protein refolding"/>
    <property type="evidence" value="ECO:0007669"/>
    <property type="project" value="UniProtKB-ARBA"/>
</dbReference>
<keyword evidence="7 9" id="KW-0413">Isomerase</keyword>
<dbReference type="InterPro" id="IPR001179">
    <property type="entry name" value="PPIase_FKBP_dom"/>
</dbReference>
<sequence length="142" mass="15257">MNAAKSGDTVRIHYTGKLEDGTQFDSSEGRDPLEFSLGSGKVIPGFDNAVEGMAVGDKKSVTIPPEEAYGPRHEQLIQVVPRNRLPDGMTPTVGMDLQSQNENGQVMQFSVTAVDEESITVDGNHPLAGKALSFDVELVEIV</sequence>
<dbReference type="EMBL" id="SJPG01000001">
    <property type="protein sequence ID" value="TWT61740.1"/>
    <property type="molecule type" value="Genomic_DNA"/>
</dbReference>
<dbReference type="Gene3D" id="3.10.50.40">
    <property type="match status" value="1"/>
</dbReference>
<evidence type="ECO:0000256" key="6">
    <source>
        <dbReference type="ARBA" id="ARBA00023186"/>
    </source>
</evidence>
<evidence type="ECO:0000256" key="8">
    <source>
        <dbReference type="ARBA" id="ARBA00037071"/>
    </source>
</evidence>
<dbReference type="Pfam" id="PF00254">
    <property type="entry name" value="FKBP_C"/>
    <property type="match status" value="1"/>
</dbReference>
<evidence type="ECO:0000256" key="7">
    <source>
        <dbReference type="ARBA" id="ARBA00023235"/>
    </source>
</evidence>
<evidence type="ECO:0000256" key="3">
    <source>
        <dbReference type="ARBA" id="ARBA00006577"/>
    </source>
</evidence>
<keyword evidence="5 9" id="KW-0697">Rotamase</keyword>
<dbReference type="GO" id="GO:0003755">
    <property type="term" value="F:peptidyl-prolyl cis-trans isomerase activity"/>
    <property type="evidence" value="ECO:0007669"/>
    <property type="project" value="UniProtKB-UniRule"/>
</dbReference>
<protein>
    <recommendedName>
        <fullName evidence="10">Peptidyl-prolyl cis-trans isomerase</fullName>
        <ecNumber evidence="10">5.2.1.8</ecNumber>
    </recommendedName>
</protein>
<accession>A0A5C5XFG9</accession>
<evidence type="ECO:0000313" key="13">
    <source>
        <dbReference type="Proteomes" id="UP000316095"/>
    </source>
</evidence>
<dbReference type="PANTHER" id="PTHR47861">
    <property type="entry name" value="FKBP-TYPE PEPTIDYL-PROLYL CIS-TRANS ISOMERASE SLYD"/>
    <property type="match status" value="1"/>
</dbReference>
<evidence type="ECO:0000256" key="2">
    <source>
        <dbReference type="ARBA" id="ARBA00004496"/>
    </source>
</evidence>
<dbReference type="RefSeq" id="WP_146503687.1">
    <property type="nucleotide sequence ID" value="NZ_SJPG01000001.1"/>
</dbReference>
<dbReference type="EC" id="5.2.1.8" evidence="10"/>
<reference evidence="12 13" key="1">
    <citation type="submission" date="2019-02" db="EMBL/GenBank/DDBJ databases">
        <title>Deep-cultivation of Planctomycetes and their phenomic and genomic characterization uncovers novel biology.</title>
        <authorList>
            <person name="Wiegand S."/>
            <person name="Jogler M."/>
            <person name="Boedeker C."/>
            <person name="Pinto D."/>
            <person name="Vollmers J."/>
            <person name="Rivas-Marin E."/>
            <person name="Kohn T."/>
            <person name="Peeters S.H."/>
            <person name="Heuer A."/>
            <person name="Rast P."/>
            <person name="Oberbeckmann S."/>
            <person name="Bunk B."/>
            <person name="Jeske O."/>
            <person name="Meyerdierks A."/>
            <person name="Storesund J.E."/>
            <person name="Kallscheuer N."/>
            <person name="Luecker S."/>
            <person name="Lage O.M."/>
            <person name="Pohl T."/>
            <person name="Merkel B.J."/>
            <person name="Hornburger P."/>
            <person name="Mueller R.-W."/>
            <person name="Bruemmer F."/>
            <person name="Labrenz M."/>
            <person name="Spormann A.M."/>
            <person name="Op Den Camp H."/>
            <person name="Overmann J."/>
            <person name="Amann R."/>
            <person name="Jetten M.S.M."/>
            <person name="Mascher T."/>
            <person name="Medema M.H."/>
            <person name="Devos D.P."/>
            <person name="Kaster A.-K."/>
            <person name="Ovreas L."/>
            <person name="Rohde M."/>
            <person name="Galperin M.Y."/>
            <person name="Jogler C."/>
        </authorList>
    </citation>
    <scope>NUCLEOTIDE SEQUENCE [LARGE SCALE GENOMIC DNA]</scope>
    <source>
        <strain evidence="12 13">Pan54</strain>
    </source>
</reference>
<evidence type="ECO:0000256" key="1">
    <source>
        <dbReference type="ARBA" id="ARBA00000971"/>
    </source>
</evidence>
<dbReference type="PANTHER" id="PTHR47861:SF3">
    <property type="entry name" value="FKBP-TYPE PEPTIDYL-PROLYL CIS-TRANS ISOMERASE SLYD"/>
    <property type="match status" value="1"/>
</dbReference>
<keyword evidence="6" id="KW-0143">Chaperone</keyword>
<comment type="catalytic activity">
    <reaction evidence="1 9 10">
        <text>[protein]-peptidylproline (omega=180) = [protein]-peptidylproline (omega=0)</text>
        <dbReference type="Rhea" id="RHEA:16237"/>
        <dbReference type="Rhea" id="RHEA-COMP:10747"/>
        <dbReference type="Rhea" id="RHEA-COMP:10748"/>
        <dbReference type="ChEBI" id="CHEBI:83833"/>
        <dbReference type="ChEBI" id="CHEBI:83834"/>
        <dbReference type="EC" id="5.2.1.8"/>
    </reaction>
</comment>
<evidence type="ECO:0000256" key="10">
    <source>
        <dbReference type="RuleBase" id="RU003915"/>
    </source>
</evidence>
<dbReference type="SUPFAM" id="SSF54534">
    <property type="entry name" value="FKBP-like"/>
    <property type="match status" value="1"/>
</dbReference>
<feature type="domain" description="PPIase FKBP-type" evidence="11">
    <location>
        <begin position="7"/>
        <end position="101"/>
    </location>
</feature>
<comment type="subcellular location">
    <subcellularLocation>
        <location evidence="2">Cytoplasm</location>
    </subcellularLocation>
</comment>
<evidence type="ECO:0000256" key="4">
    <source>
        <dbReference type="ARBA" id="ARBA00022490"/>
    </source>
</evidence>
<dbReference type="GO" id="GO:0005737">
    <property type="term" value="C:cytoplasm"/>
    <property type="evidence" value="ECO:0007669"/>
    <property type="project" value="UniProtKB-SubCell"/>
</dbReference>
<dbReference type="InterPro" id="IPR046357">
    <property type="entry name" value="PPIase_dom_sf"/>
</dbReference>
<comment type="similarity">
    <text evidence="3 10">Belongs to the FKBP-type PPIase family.</text>
</comment>
<dbReference type="OrthoDB" id="9808891at2"/>
<evidence type="ECO:0000259" key="11">
    <source>
        <dbReference type="PROSITE" id="PS50059"/>
    </source>
</evidence>
<keyword evidence="13" id="KW-1185">Reference proteome</keyword>